<dbReference type="Gene3D" id="3.90.1010.10">
    <property type="match status" value="1"/>
</dbReference>
<gene>
    <name evidence="2" type="ORF">NX772_02195</name>
</gene>
<evidence type="ECO:0000313" key="3">
    <source>
        <dbReference type="Proteomes" id="UP001058364"/>
    </source>
</evidence>
<reference evidence="2" key="1">
    <citation type="submission" date="2022-08" db="EMBL/GenBank/DDBJ databases">
        <title>Complete genome sequence of Mycoplasma molare type strain H 542.</title>
        <authorList>
            <person name="Spergser J."/>
        </authorList>
    </citation>
    <scope>NUCLEOTIDE SEQUENCE</scope>
    <source>
        <strain evidence="2">H 542</strain>
    </source>
</reference>
<dbReference type="SUPFAM" id="SSF82649">
    <property type="entry name" value="SufE/NifU"/>
    <property type="match status" value="1"/>
</dbReference>
<feature type="domain" description="NIF system FeS cluster assembly NifU N-terminal" evidence="1">
    <location>
        <begin position="7"/>
        <end position="117"/>
    </location>
</feature>
<dbReference type="RefSeq" id="WP_027123567.1">
    <property type="nucleotide sequence ID" value="NZ_CP103423.1"/>
</dbReference>
<name>A0ABY5TTJ1_9BACT</name>
<accession>A0ABY5TTJ1</accession>
<organism evidence="2 3">
    <name type="scientific">Mesomycoplasma molare</name>
    <dbReference type="NCBI Taxonomy" id="171288"/>
    <lineage>
        <taxon>Bacteria</taxon>
        <taxon>Bacillati</taxon>
        <taxon>Mycoplasmatota</taxon>
        <taxon>Mycoplasmoidales</taxon>
        <taxon>Metamycoplasmataceae</taxon>
        <taxon>Mesomycoplasma</taxon>
    </lineage>
</organism>
<keyword evidence="3" id="KW-1185">Reference proteome</keyword>
<dbReference type="InterPro" id="IPR002871">
    <property type="entry name" value="NIF_FeS_clus_asmbl_NifU_N"/>
</dbReference>
<dbReference type="Pfam" id="PF01592">
    <property type="entry name" value="NifU_N"/>
    <property type="match status" value="1"/>
</dbReference>
<sequence length="140" mass="16377">MDNNKKREIIMHHYSKPDNKLTELPNWSNNYLHSTNCVDEIWLSLKKDNNVIKDAKFKGIGCAVFLSSCDIFLNEIKNKNLEQVNQIINDYKIMINKENENFNKDILGNLIVFNDVKTHLNRLECASMIYKIVKDNIDSN</sequence>
<evidence type="ECO:0000259" key="1">
    <source>
        <dbReference type="Pfam" id="PF01592"/>
    </source>
</evidence>
<proteinExistence type="predicted"/>
<protein>
    <submittedName>
        <fullName evidence="2">Iron-sulfur cluster assembly scaffold protein</fullName>
    </submittedName>
</protein>
<evidence type="ECO:0000313" key="2">
    <source>
        <dbReference type="EMBL" id="UWD33900.1"/>
    </source>
</evidence>
<dbReference type="Proteomes" id="UP001058364">
    <property type="component" value="Chromosome"/>
</dbReference>
<dbReference type="EMBL" id="CP103423">
    <property type="protein sequence ID" value="UWD33900.1"/>
    <property type="molecule type" value="Genomic_DNA"/>
</dbReference>